<feature type="transmembrane region" description="Helical" evidence="8">
    <location>
        <begin position="224"/>
        <end position="245"/>
    </location>
</feature>
<dbReference type="Proteomes" id="UP000569951">
    <property type="component" value="Unassembled WGS sequence"/>
</dbReference>
<evidence type="ECO:0000256" key="8">
    <source>
        <dbReference type="SAM" id="Phobius"/>
    </source>
</evidence>
<dbReference type="EC" id="2.7.13.3" evidence="2"/>
<accession>A0A841I060</accession>
<name>A0A841I060_9DEIO</name>
<dbReference type="PANTHER" id="PTHR45436">
    <property type="entry name" value="SENSOR HISTIDINE KINASE YKOH"/>
    <property type="match status" value="1"/>
</dbReference>
<dbReference type="GO" id="GO:0016020">
    <property type="term" value="C:membrane"/>
    <property type="evidence" value="ECO:0007669"/>
    <property type="project" value="InterPro"/>
</dbReference>
<dbReference type="SUPFAM" id="SSF158472">
    <property type="entry name" value="HAMP domain-like"/>
    <property type="match status" value="1"/>
</dbReference>
<dbReference type="PANTHER" id="PTHR45436:SF5">
    <property type="entry name" value="SENSOR HISTIDINE KINASE TRCS"/>
    <property type="match status" value="1"/>
</dbReference>
<evidence type="ECO:0000256" key="4">
    <source>
        <dbReference type="ARBA" id="ARBA00022679"/>
    </source>
</evidence>
<evidence type="ECO:0000313" key="10">
    <source>
        <dbReference type="EMBL" id="MBB6097512.1"/>
    </source>
</evidence>
<keyword evidence="4" id="KW-0808">Transferase</keyword>
<dbReference type="GO" id="GO:0000160">
    <property type="term" value="P:phosphorelay signal transduction system"/>
    <property type="evidence" value="ECO:0007669"/>
    <property type="project" value="UniProtKB-KW"/>
</dbReference>
<dbReference type="SMART" id="SM00304">
    <property type="entry name" value="HAMP"/>
    <property type="match status" value="1"/>
</dbReference>
<evidence type="ECO:0000256" key="5">
    <source>
        <dbReference type="ARBA" id="ARBA00022777"/>
    </source>
</evidence>
<proteinExistence type="predicted"/>
<dbReference type="RefSeq" id="WP_183985032.1">
    <property type="nucleotide sequence ID" value="NZ_JACHHG010000003.1"/>
</dbReference>
<feature type="domain" description="HAMP" evidence="9">
    <location>
        <begin position="453"/>
        <end position="505"/>
    </location>
</feature>
<dbReference type="InterPro" id="IPR003660">
    <property type="entry name" value="HAMP_dom"/>
</dbReference>
<dbReference type="EMBL" id="JACHHG010000003">
    <property type="protein sequence ID" value="MBB6097512.1"/>
    <property type="molecule type" value="Genomic_DNA"/>
</dbReference>
<keyword evidence="8" id="KW-0472">Membrane</keyword>
<protein>
    <recommendedName>
        <fullName evidence="2">histidine kinase</fullName>
        <ecNumber evidence="2">2.7.13.3</ecNumber>
    </recommendedName>
</protein>
<keyword evidence="5" id="KW-0418">Kinase</keyword>
<feature type="compositionally biased region" description="Low complexity" evidence="7">
    <location>
        <begin position="196"/>
        <end position="211"/>
    </location>
</feature>
<keyword evidence="8" id="KW-1133">Transmembrane helix</keyword>
<gene>
    <name evidence="10" type="ORF">HNR42_000929</name>
</gene>
<dbReference type="PROSITE" id="PS50885">
    <property type="entry name" value="HAMP"/>
    <property type="match status" value="1"/>
</dbReference>
<dbReference type="Gene3D" id="6.10.340.10">
    <property type="match status" value="1"/>
</dbReference>
<evidence type="ECO:0000313" key="11">
    <source>
        <dbReference type="Proteomes" id="UP000569951"/>
    </source>
</evidence>
<comment type="catalytic activity">
    <reaction evidence="1">
        <text>ATP + protein L-histidine = ADP + protein N-phospho-L-histidine.</text>
        <dbReference type="EC" id="2.7.13.3"/>
    </reaction>
</comment>
<reference evidence="10 11" key="1">
    <citation type="submission" date="2020-08" db="EMBL/GenBank/DDBJ databases">
        <title>Genomic Encyclopedia of Type Strains, Phase IV (KMG-IV): sequencing the most valuable type-strain genomes for metagenomic binning, comparative biology and taxonomic classification.</title>
        <authorList>
            <person name="Goeker M."/>
        </authorList>
    </citation>
    <scope>NUCLEOTIDE SEQUENCE [LARGE SCALE GENOMIC DNA]</scope>
    <source>
        <strain evidence="10 11">DSM 21458</strain>
    </source>
</reference>
<evidence type="ECO:0000256" key="3">
    <source>
        <dbReference type="ARBA" id="ARBA00022553"/>
    </source>
</evidence>
<organism evidence="10 11">
    <name type="scientific">Deinobacterium chartae</name>
    <dbReference type="NCBI Taxonomy" id="521158"/>
    <lineage>
        <taxon>Bacteria</taxon>
        <taxon>Thermotogati</taxon>
        <taxon>Deinococcota</taxon>
        <taxon>Deinococci</taxon>
        <taxon>Deinococcales</taxon>
        <taxon>Deinococcaceae</taxon>
        <taxon>Deinobacterium</taxon>
    </lineage>
</organism>
<keyword evidence="8" id="KW-0812">Transmembrane</keyword>
<keyword evidence="11" id="KW-1185">Reference proteome</keyword>
<comment type="caution">
    <text evidence="10">The sequence shown here is derived from an EMBL/GenBank/DDBJ whole genome shotgun (WGS) entry which is preliminary data.</text>
</comment>
<dbReference type="GO" id="GO:0004673">
    <property type="term" value="F:protein histidine kinase activity"/>
    <property type="evidence" value="ECO:0007669"/>
    <property type="project" value="UniProtKB-EC"/>
</dbReference>
<keyword evidence="3" id="KW-0597">Phosphoprotein</keyword>
<dbReference type="CDD" id="cd06225">
    <property type="entry name" value="HAMP"/>
    <property type="match status" value="1"/>
</dbReference>
<evidence type="ECO:0000259" key="9">
    <source>
        <dbReference type="PROSITE" id="PS50885"/>
    </source>
</evidence>
<feature type="compositionally biased region" description="Pro residues" evidence="7">
    <location>
        <begin position="91"/>
        <end position="103"/>
    </location>
</feature>
<keyword evidence="6" id="KW-0902">Two-component regulatory system</keyword>
<dbReference type="Pfam" id="PF00672">
    <property type="entry name" value="HAMP"/>
    <property type="match status" value="1"/>
</dbReference>
<feature type="transmembrane region" description="Helical" evidence="8">
    <location>
        <begin position="430"/>
        <end position="449"/>
    </location>
</feature>
<sequence>MSQNSFTVVLLERPSDPEILNRLSERLQSRFKLAEEQARKLASRPPGPLLKPTHRARAELVAQIYSELGVPVELRDVSLEAAAAPQATAPTPVPAAPPAPPHQVTPEADDTVTPVYASPETSRSTPPLPVAEPVLAAAGGSPGVLRAGGLWENPSAAVSFPVSSVPAAPPADDTSVVMPVTAGITMNDLQRAQETPAPSAPEAEISESAPAPRRKRRTSLRQRVLLTALLPVLLLGVAVLTFLALSVPQTTRSLILEGAQQLAVAVGTGVDLSDPDRENQRLTALTQQPSVAFVWVNTQEGSSLFRTKTLGDETTLVKPVQDFVAENPEGGTLRWVDDRAGSYRRLLDTLKQTGQLSPAVEKEYLDHIARTEPTSGQVSHFEVRRVGFLDRPATDTEPASRKLTSLEEANLIVTVGVISNRSLEIRNQQLLLLAAAIVAALLLSTLIAISTARRISQPILALVSAADEISLGKLDQPVTRSSNDEIGDLAEALERMRLSLSAAIDRLRRRRK</sequence>
<evidence type="ECO:0000256" key="7">
    <source>
        <dbReference type="SAM" id="MobiDB-lite"/>
    </source>
</evidence>
<dbReference type="InterPro" id="IPR050428">
    <property type="entry name" value="TCS_sensor_his_kinase"/>
</dbReference>
<evidence type="ECO:0000256" key="2">
    <source>
        <dbReference type="ARBA" id="ARBA00012438"/>
    </source>
</evidence>
<evidence type="ECO:0000256" key="1">
    <source>
        <dbReference type="ARBA" id="ARBA00000085"/>
    </source>
</evidence>
<feature type="region of interest" description="Disordered" evidence="7">
    <location>
        <begin position="83"/>
        <end position="129"/>
    </location>
</feature>
<evidence type="ECO:0000256" key="6">
    <source>
        <dbReference type="ARBA" id="ARBA00023012"/>
    </source>
</evidence>
<dbReference type="AlphaFoldDB" id="A0A841I060"/>
<feature type="region of interest" description="Disordered" evidence="7">
    <location>
        <begin position="191"/>
        <end position="217"/>
    </location>
</feature>